<protein>
    <submittedName>
        <fullName evidence="2">Uncharacterized protein</fullName>
    </submittedName>
</protein>
<feature type="region of interest" description="Disordered" evidence="1">
    <location>
        <begin position="1"/>
        <end position="20"/>
    </location>
</feature>
<dbReference type="Proteomes" id="UP001359559">
    <property type="component" value="Unassembled WGS sequence"/>
</dbReference>
<gene>
    <name evidence="2" type="ORF">RJT34_31085</name>
</gene>
<keyword evidence="3" id="KW-1185">Reference proteome</keyword>
<evidence type="ECO:0000313" key="3">
    <source>
        <dbReference type="Proteomes" id="UP001359559"/>
    </source>
</evidence>
<dbReference type="PANTHER" id="PTHR33264">
    <property type="entry name" value="EXPRESSED PROTEIN"/>
    <property type="match status" value="1"/>
</dbReference>
<evidence type="ECO:0000313" key="2">
    <source>
        <dbReference type="EMBL" id="KAK7263494.1"/>
    </source>
</evidence>
<dbReference type="AlphaFoldDB" id="A0AAN9EUU8"/>
<evidence type="ECO:0000256" key="1">
    <source>
        <dbReference type="SAM" id="MobiDB-lite"/>
    </source>
</evidence>
<comment type="caution">
    <text evidence="2">The sequence shown here is derived from an EMBL/GenBank/DDBJ whole genome shotgun (WGS) entry which is preliminary data.</text>
</comment>
<organism evidence="2 3">
    <name type="scientific">Clitoria ternatea</name>
    <name type="common">Butterfly pea</name>
    <dbReference type="NCBI Taxonomy" id="43366"/>
    <lineage>
        <taxon>Eukaryota</taxon>
        <taxon>Viridiplantae</taxon>
        <taxon>Streptophyta</taxon>
        <taxon>Embryophyta</taxon>
        <taxon>Tracheophyta</taxon>
        <taxon>Spermatophyta</taxon>
        <taxon>Magnoliopsida</taxon>
        <taxon>eudicotyledons</taxon>
        <taxon>Gunneridae</taxon>
        <taxon>Pentapetalae</taxon>
        <taxon>rosids</taxon>
        <taxon>fabids</taxon>
        <taxon>Fabales</taxon>
        <taxon>Fabaceae</taxon>
        <taxon>Papilionoideae</taxon>
        <taxon>50 kb inversion clade</taxon>
        <taxon>NPAAA clade</taxon>
        <taxon>indigoferoid/millettioid clade</taxon>
        <taxon>Phaseoleae</taxon>
        <taxon>Clitoria</taxon>
    </lineage>
</organism>
<name>A0AAN9EUU8_CLITE</name>
<sequence length="164" mass="18083">MTRQLILTSPPSRRPRRRGAGEMAGAAAADCAAVCCCAPCAVVDLAVLAVYTVPKGLIVKAVHKRRRRRMLKNNNNNNDLVLLQPQRSSSVVATDIAVGHMFSEEFFAKEKPDEVELENEMWARTYVSCDSRNNDSDNDVSVVAVLHSKRGFGFVSHLVHVGEF</sequence>
<dbReference type="PANTHER" id="PTHR33264:SF25">
    <property type="entry name" value="PROTEIN, PUTATIVE-RELATED"/>
    <property type="match status" value="1"/>
</dbReference>
<dbReference type="EMBL" id="JAYKXN010000008">
    <property type="protein sequence ID" value="KAK7263494.1"/>
    <property type="molecule type" value="Genomic_DNA"/>
</dbReference>
<accession>A0AAN9EUU8</accession>
<proteinExistence type="predicted"/>
<reference evidence="2 3" key="1">
    <citation type="submission" date="2024-01" db="EMBL/GenBank/DDBJ databases">
        <title>The genomes of 5 underutilized Papilionoideae crops provide insights into root nodulation and disease resistance.</title>
        <authorList>
            <person name="Yuan L."/>
        </authorList>
    </citation>
    <scope>NUCLEOTIDE SEQUENCE [LARGE SCALE GENOMIC DNA]</scope>
    <source>
        <strain evidence="2">LY-2023</strain>
        <tissue evidence="2">Leaf</tissue>
    </source>
</reference>